<dbReference type="AlphaFoldDB" id="A0AAE0S6I9"/>
<reference evidence="2" key="1">
    <citation type="journal article" date="2021" name="Genome Biol. Evol.">
        <title>A High-Quality Reference Genome for a Parasitic Bivalve with Doubly Uniparental Inheritance (Bivalvia: Unionida).</title>
        <authorList>
            <person name="Smith C.H."/>
        </authorList>
    </citation>
    <scope>NUCLEOTIDE SEQUENCE</scope>
    <source>
        <strain evidence="2">CHS0354</strain>
    </source>
</reference>
<organism evidence="2 3">
    <name type="scientific">Potamilus streckersoni</name>
    <dbReference type="NCBI Taxonomy" id="2493646"/>
    <lineage>
        <taxon>Eukaryota</taxon>
        <taxon>Metazoa</taxon>
        <taxon>Spiralia</taxon>
        <taxon>Lophotrochozoa</taxon>
        <taxon>Mollusca</taxon>
        <taxon>Bivalvia</taxon>
        <taxon>Autobranchia</taxon>
        <taxon>Heteroconchia</taxon>
        <taxon>Palaeoheterodonta</taxon>
        <taxon>Unionida</taxon>
        <taxon>Unionoidea</taxon>
        <taxon>Unionidae</taxon>
        <taxon>Ambleminae</taxon>
        <taxon>Lampsilini</taxon>
        <taxon>Potamilus</taxon>
    </lineage>
</organism>
<sequence>MNVYYSTTRQNSGSTTKRNSGSTTMIQHEGDRNIHHIKSESVVADLRNHRLKKPLINESIDSPADNNADYAEETREKLVFFHSQCKNHTLRSGEDTDLPDINWENNSCQAIDTIT</sequence>
<dbReference type="Proteomes" id="UP001195483">
    <property type="component" value="Unassembled WGS sequence"/>
</dbReference>
<feature type="region of interest" description="Disordered" evidence="1">
    <location>
        <begin position="1"/>
        <end position="24"/>
    </location>
</feature>
<protein>
    <submittedName>
        <fullName evidence="2">Uncharacterized protein</fullName>
    </submittedName>
</protein>
<evidence type="ECO:0000313" key="2">
    <source>
        <dbReference type="EMBL" id="KAK3586281.1"/>
    </source>
</evidence>
<reference evidence="2" key="3">
    <citation type="submission" date="2023-05" db="EMBL/GenBank/DDBJ databases">
        <authorList>
            <person name="Smith C.H."/>
        </authorList>
    </citation>
    <scope>NUCLEOTIDE SEQUENCE</scope>
    <source>
        <strain evidence="2">CHS0354</strain>
        <tissue evidence="2">Mantle</tissue>
    </source>
</reference>
<evidence type="ECO:0000256" key="1">
    <source>
        <dbReference type="SAM" id="MobiDB-lite"/>
    </source>
</evidence>
<accession>A0AAE0S6I9</accession>
<gene>
    <name evidence="2" type="ORF">CHS0354_009232</name>
</gene>
<proteinExistence type="predicted"/>
<reference evidence="2" key="2">
    <citation type="journal article" date="2021" name="Genome Biol. Evol.">
        <title>Developing a high-quality reference genome for a parasitic bivalve with doubly uniparental inheritance (Bivalvia: Unionida).</title>
        <authorList>
            <person name="Smith C.H."/>
        </authorList>
    </citation>
    <scope>NUCLEOTIDE SEQUENCE</scope>
    <source>
        <strain evidence="2">CHS0354</strain>
        <tissue evidence="2">Mantle</tissue>
    </source>
</reference>
<name>A0AAE0S6I9_9BIVA</name>
<keyword evidence="3" id="KW-1185">Reference proteome</keyword>
<dbReference type="EMBL" id="JAEAOA010000597">
    <property type="protein sequence ID" value="KAK3586281.1"/>
    <property type="molecule type" value="Genomic_DNA"/>
</dbReference>
<comment type="caution">
    <text evidence="2">The sequence shown here is derived from an EMBL/GenBank/DDBJ whole genome shotgun (WGS) entry which is preliminary data.</text>
</comment>
<evidence type="ECO:0000313" key="3">
    <source>
        <dbReference type="Proteomes" id="UP001195483"/>
    </source>
</evidence>